<evidence type="ECO:0000256" key="5">
    <source>
        <dbReference type="ARBA" id="ARBA00022692"/>
    </source>
</evidence>
<feature type="transmembrane region" description="Helical" evidence="9">
    <location>
        <begin position="420"/>
        <end position="441"/>
    </location>
</feature>
<dbReference type="GO" id="GO:0005886">
    <property type="term" value="C:plasma membrane"/>
    <property type="evidence" value="ECO:0007669"/>
    <property type="project" value="UniProtKB-SubCell"/>
</dbReference>
<dbReference type="PANTHER" id="PTHR42718">
    <property type="entry name" value="MAJOR FACILITATOR SUPERFAMILY MULTIDRUG TRANSPORTER MFSC"/>
    <property type="match status" value="1"/>
</dbReference>
<evidence type="ECO:0000256" key="2">
    <source>
        <dbReference type="ARBA" id="ARBA00008537"/>
    </source>
</evidence>
<dbReference type="InterPro" id="IPR011701">
    <property type="entry name" value="MFS"/>
</dbReference>
<dbReference type="GO" id="GO:0046677">
    <property type="term" value="P:response to antibiotic"/>
    <property type="evidence" value="ECO:0007669"/>
    <property type="project" value="UniProtKB-KW"/>
</dbReference>
<dbReference type="OrthoDB" id="3392002at2"/>
<feature type="transmembrane region" description="Helical" evidence="9">
    <location>
        <begin position="155"/>
        <end position="175"/>
    </location>
</feature>
<reference evidence="11 12" key="1">
    <citation type="submission" date="2019-06" db="EMBL/GenBank/DDBJ databases">
        <title>Description of Kitasatospora acidophila sp. nov. isolated from pine grove soil, and reclassification of Streptomyces novaecaesareae to Kitasatospora novaeceasareae comb. nov.</title>
        <authorList>
            <person name="Kim M.J."/>
        </authorList>
    </citation>
    <scope>NUCLEOTIDE SEQUENCE [LARGE SCALE GENOMIC DNA]</scope>
    <source>
        <strain evidence="11 12">MMS16-CNU292</strain>
    </source>
</reference>
<dbReference type="PROSITE" id="PS50850">
    <property type="entry name" value="MFS"/>
    <property type="match status" value="1"/>
</dbReference>
<dbReference type="InterPro" id="IPR004638">
    <property type="entry name" value="EmrB-like"/>
</dbReference>
<evidence type="ECO:0000256" key="4">
    <source>
        <dbReference type="ARBA" id="ARBA00022475"/>
    </source>
</evidence>
<evidence type="ECO:0000313" key="11">
    <source>
        <dbReference type="EMBL" id="TQF07161.1"/>
    </source>
</evidence>
<dbReference type="Proteomes" id="UP000319103">
    <property type="component" value="Unassembled WGS sequence"/>
</dbReference>
<feature type="transmembrane region" description="Helical" evidence="9">
    <location>
        <begin position="257"/>
        <end position="282"/>
    </location>
</feature>
<feature type="transmembrane region" description="Helical" evidence="9">
    <location>
        <begin position="288"/>
        <end position="310"/>
    </location>
</feature>
<keyword evidence="6 9" id="KW-1133">Transmembrane helix</keyword>
<evidence type="ECO:0000256" key="8">
    <source>
        <dbReference type="ARBA" id="ARBA00023251"/>
    </source>
</evidence>
<dbReference type="Pfam" id="PF07690">
    <property type="entry name" value="MFS_1"/>
    <property type="match status" value="1"/>
</dbReference>
<comment type="subcellular location">
    <subcellularLocation>
        <location evidence="1">Cell membrane</location>
        <topology evidence="1">Multi-pass membrane protein</topology>
    </subcellularLocation>
</comment>
<dbReference type="NCBIfam" id="TIGR00711">
    <property type="entry name" value="efflux_EmrB"/>
    <property type="match status" value="1"/>
</dbReference>
<keyword evidence="5 9" id="KW-0812">Transmembrane</keyword>
<evidence type="ECO:0000256" key="6">
    <source>
        <dbReference type="ARBA" id="ARBA00022989"/>
    </source>
</evidence>
<dbReference type="PANTHER" id="PTHR42718:SF9">
    <property type="entry name" value="MAJOR FACILITATOR SUPERFAMILY MULTIDRUG TRANSPORTER MFSC"/>
    <property type="match status" value="1"/>
</dbReference>
<evidence type="ECO:0000259" key="10">
    <source>
        <dbReference type="PROSITE" id="PS50850"/>
    </source>
</evidence>
<name>A0A540WDQ2_9ACTN</name>
<feature type="transmembrane region" description="Helical" evidence="9">
    <location>
        <begin position="187"/>
        <end position="208"/>
    </location>
</feature>
<gene>
    <name evidence="11" type="ORF">E6W39_05885</name>
</gene>
<dbReference type="Gene3D" id="1.20.1720.10">
    <property type="entry name" value="Multidrug resistance protein D"/>
    <property type="match status" value="1"/>
</dbReference>
<accession>A0A540WDQ2</accession>
<feature type="transmembrane region" description="Helical" evidence="9">
    <location>
        <begin position="127"/>
        <end position="149"/>
    </location>
</feature>
<keyword evidence="3" id="KW-0813">Transport</keyword>
<dbReference type="GO" id="GO:0022857">
    <property type="term" value="F:transmembrane transporter activity"/>
    <property type="evidence" value="ECO:0007669"/>
    <property type="project" value="InterPro"/>
</dbReference>
<dbReference type="InterPro" id="IPR036259">
    <property type="entry name" value="MFS_trans_sf"/>
</dbReference>
<feature type="transmembrane region" description="Helical" evidence="9">
    <location>
        <begin position="396"/>
        <end position="414"/>
    </location>
</feature>
<evidence type="ECO:0000256" key="9">
    <source>
        <dbReference type="SAM" id="Phobius"/>
    </source>
</evidence>
<sequence>MLLIGLSLGYFMVLLDMTIVSVALPAISTSLHVGLSGLQWVINGYTITFAALLLTAGWLSDRFGGRRVFLWGLVAFGALSGLSAAADGLTMLVVLRLALGIPGALLLPSSLAVITNAYTNPAERARAVGSWAAITGAALAAGPVVGGVLTETVGWRAIFLVNVPLALISLVITARRAPETARKPRRGLDLTGQLSSIVSLAALVYALIEGPTNGWSAVDVVVAFAVAVVAAVVFVAAERRAGDAAMLPPRMFGNRGFSAALVAGLLANFGLSGLLFVLSLFFQDGRHYSSFGAGLAFLPLTLPTAINPIFTGRLVGRIGPRRPATIGFALMAAGALLQAPFTGNSGLALAATVVGLVLFGFGVSFAMPALVAGMAGSVPAEFAGIGAGTLNSARQVGASLGVAVLGVVLGQASSNPGGTRIALIIAGVALLAGVLVSSTSLRGRS</sequence>
<dbReference type="AlphaFoldDB" id="A0A540WDQ2"/>
<feature type="transmembrane region" description="Helical" evidence="9">
    <location>
        <begin position="347"/>
        <end position="375"/>
    </location>
</feature>
<feature type="transmembrane region" description="Helical" evidence="9">
    <location>
        <begin position="92"/>
        <end position="115"/>
    </location>
</feature>
<dbReference type="Gene3D" id="1.20.1250.20">
    <property type="entry name" value="MFS general substrate transporter like domains"/>
    <property type="match status" value="1"/>
</dbReference>
<evidence type="ECO:0000256" key="7">
    <source>
        <dbReference type="ARBA" id="ARBA00023136"/>
    </source>
</evidence>
<dbReference type="EMBL" id="VIGB01000003">
    <property type="protein sequence ID" value="TQF07161.1"/>
    <property type="molecule type" value="Genomic_DNA"/>
</dbReference>
<dbReference type="InterPro" id="IPR020846">
    <property type="entry name" value="MFS_dom"/>
</dbReference>
<feature type="transmembrane region" description="Helical" evidence="9">
    <location>
        <begin position="214"/>
        <end position="237"/>
    </location>
</feature>
<keyword evidence="4" id="KW-1003">Cell membrane</keyword>
<dbReference type="SUPFAM" id="SSF103473">
    <property type="entry name" value="MFS general substrate transporter"/>
    <property type="match status" value="1"/>
</dbReference>
<evidence type="ECO:0000256" key="3">
    <source>
        <dbReference type="ARBA" id="ARBA00022448"/>
    </source>
</evidence>
<keyword evidence="12" id="KW-1185">Reference proteome</keyword>
<feature type="transmembrane region" description="Helical" evidence="9">
    <location>
        <begin position="68"/>
        <end position="86"/>
    </location>
</feature>
<comment type="similarity">
    <text evidence="2">Belongs to the major facilitator superfamily. EmrB family.</text>
</comment>
<keyword evidence="8" id="KW-0046">Antibiotic resistance</keyword>
<proteinExistence type="inferred from homology"/>
<organism evidence="11 12">
    <name type="scientific">Kitasatospora acidiphila</name>
    <dbReference type="NCBI Taxonomy" id="2567942"/>
    <lineage>
        <taxon>Bacteria</taxon>
        <taxon>Bacillati</taxon>
        <taxon>Actinomycetota</taxon>
        <taxon>Actinomycetes</taxon>
        <taxon>Kitasatosporales</taxon>
        <taxon>Streptomycetaceae</taxon>
        <taxon>Kitasatospora</taxon>
    </lineage>
</organism>
<keyword evidence="7 9" id="KW-0472">Membrane</keyword>
<feature type="transmembrane region" description="Helical" evidence="9">
    <location>
        <begin position="7"/>
        <end position="28"/>
    </location>
</feature>
<feature type="transmembrane region" description="Helical" evidence="9">
    <location>
        <begin position="40"/>
        <end position="59"/>
    </location>
</feature>
<feature type="transmembrane region" description="Helical" evidence="9">
    <location>
        <begin position="322"/>
        <end position="341"/>
    </location>
</feature>
<protein>
    <submittedName>
        <fullName evidence="11">DHA2 family efflux MFS transporter permease subunit</fullName>
    </submittedName>
</protein>
<comment type="caution">
    <text evidence="11">The sequence shown here is derived from an EMBL/GenBank/DDBJ whole genome shotgun (WGS) entry which is preliminary data.</text>
</comment>
<evidence type="ECO:0000313" key="12">
    <source>
        <dbReference type="Proteomes" id="UP000319103"/>
    </source>
</evidence>
<dbReference type="CDD" id="cd17321">
    <property type="entry name" value="MFS_MMR_MDR_like"/>
    <property type="match status" value="1"/>
</dbReference>
<feature type="domain" description="Major facilitator superfamily (MFS) profile" evidence="10">
    <location>
        <begin position="2"/>
        <end position="444"/>
    </location>
</feature>
<evidence type="ECO:0000256" key="1">
    <source>
        <dbReference type="ARBA" id="ARBA00004651"/>
    </source>
</evidence>